<reference evidence="3 4" key="1">
    <citation type="submission" date="2020-02" db="EMBL/GenBank/DDBJ databases">
        <title>Fructobacillus sp. isolated from paper mulberry of Taiwan.</title>
        <authorList>
            <person name="Lin S.-T."/>
        </authorList>
    </citation>
    <scope>NUCLEOTIDE SEQUENCE [LARGE SCALE GENOMIC DNA]</scope>
    <source>
        <strain evidence="3 4">M2-14</strain>
    </source>
</reference>
<organism evidence="3 4">
    <name type="scientific">Fructobacillus broussonetiae</name>
    <dbReference type="NCBI Taxonomy" id="2713173"/>
    <lineage>
        <taxon>Bacteria</taxon>
        <taxon>Bacillati</taxon>
        <taxon>Bacillota</taxon>
        <taxon>Bacilli</taxon>
        <taxon>Lactobacillales</taxon>
        <taxon>Lactobacillaceae</taxon>
        <taxon>Fructobacillus</taxon>
    </lineage>
</organism>
<evidence type="ECO:0000256" key="2">
    <source>
        <dbReference type="RuleBase" id="RU362080"/>
    </source>
</evidence>
<proteinExistence type="inferred from homology"/>
<comment type="function">
    <text evidence="2">Antitoxin component of a type II toxin-antitoxin (TA) system.</text>
</comment>
<comment type="similarity">
    <text evidence="1 2">Belongs to the phD/YefM antitoxin family.</text>
</comment>
<dbReference type="Pfam" id="PF02604">
    <property type="entry name" value="PhdYeFM_antitox"/>
    <property type="match status" value="1"/>
</dbReference>
<dbReference type="NCBIfam" id="TIGR01552">
    <property type="entry name" value="phd_fam"/>
    <property type="match status" value="1"/>
</dbReference>
<dbReference type="Proteomes" id="UP001519504">
    <property type="component" value="Unassembled WGS sequence"/>
</dbReference>
<accession>A0ABS5R012</accession>
<dbReference type="EMBL" id="JAAMFK010000001">
    <property type="protein sequence ID" value="MBS9338240.1"/>
    <property type="molecule type" value="Genomic_DNA"/>
</dbReference>
<dbReference type="SUPFAM" id="SSF143120">
    <property type="entry name" value="YefM-like"/>
    <property type="match status" value="1"/>
</dbReference>
<keyword evidence="4" id="KW-1185">Reference proteome</keyword>
<name>A0ABS5R012_9LACO</name>
<protein>
    <recommendedName>
        <fullName evidence="2">Antitoxin</fullName>
    </recommendedName>
</protein>
<dbReference type="InterPro" id="IPR036165">
    <property type="entry name" value="YefM-like_sf"/>
</dbReference>
<sequence>MQAVSYVKAQNQLSRFIEQVNEKSKPILITSKRSKEKAVLVSKAEYDNMVENIYVRSDENLERIRESLESFRHHDERWHS</sequence>
<comment type="caution">
    <text evidence="3">The sequence shown here is derived from an EMBL/GenBank/DDBJ whole genome shotgun (WGS) entry which is preliminary data.</text>
</comment>
<evidence type="ECO:0000313" key="3">
    <source>
        <dbReference type="EMBL" id="MBS9338240.1"/>
    </source>
</evidence>
<evidence type="ECO:0000256" key="1">
    <source>
        <dbReference type="ARBA" id="ARBA00009981"/>
    </source>
</evidence>
<evidence type="ECO:0000313" key="4">
    <source>
        <dbReference type="Proteomes" id="UP001519504"/>
    </source>
</evidence>
<gene>
    <name evidence="3" type="ORF">G6R29_01145</name>
</gene>
<dbReference type="Gene3D" id="3.40.1620.10">
    <property type="entry name" value="YefM-like domain"/>
    <property type="match status" value="1"/>
</dbReference>
<dbReference type="RefSeq" id="WP_213808521.1">
    <property type="nucleotide sequence ID" value="NZ_JAAMFK010000001.1"/>
</dbReference>
<dbReference type="InterPro" id="IPR006442">
    <property type="entry name" value="Antitoxin_Phd/YefM"/>
</dbReference>